<dbReference type="RefSeq" id="WP_088382891.1">
    <property type="nucleotide sequence ID" value="NZ_NIOF01000001.1"/>
</dbReference>
<feature type="binding site" evidence="6">
    <location>
        <position position="132"/>
    </location>
    <ligand>
        <name>orotate</name>
        <dbReference type="ChEBI" id="CHEBI:30839"/>
    </ligand>
</feature>
<comment type="caution">
    <text evidence="6">Lacks conserved residue(s) required for the propagation of feature annotation.</text>
</comment>
<dbReference type="GO" id="GO:0044205">
    <property type="term" value="P:'de novo' UMP biosynthetic process"/>
    <property type="evidence" value="ECO:0007669"/>
    <property type="project" value="UniProtKB-UniRule"/>
</dbReference>
<keyword evidence="8" id="KW-1185">Reference proteome</keyword>
<evidence type="ECO:0000256" key="5">
    <source>
        <dbReference type="ARBA" id="ARBA00022975"/>
    </source>
</evidence>
<comment type="cofactor">
    <cofactor evidence="6">
        <name>Mg(2+)</name>
        <dbReference type="ChEBI" id="CHEBI:18420"/>
    </cofactor>
</comment>
<dbReference type="EC" id="2.4.2.10" evidence="2 6"/>
<feature type="binding site" description="in other chain" evidence="6">
    <location>
        <position position="103"/>
    </location>
    <ligand>
        <name>5-phospho-alpha-D-ribose 1-diphosphate</name>
        <dbReference type="ChEBI" id="CHEBI:58017"/>
        <note>ligand shared between dimeric partners</note>
    </ligand>
</feature>
<gene>
    <name evidence="6" type="primary">pyrE</name>
    <name evidence="7" type="ORF">CDN99_04455</name>
</gene>
<organism evidence="7 8">
    <name type="scientific">Roseateles aquatilis</name>
    <dbReference type="NCBI Taxonomy" id="431061"/>
    <lineage>
        <taxon>Bacteria</taxon>
        <taxon>Pseudomonadati</taxon>
        <taxon>Pseudomonadota</taxon>
        <taxon>Betaproteobacteria</taxon>
        <taxon>Burkholderiales</taxon>
        <taxon>Sphaerotilaceae</taxon>
        <taxon>Roseateles</taxon>
    </lineage>
</organism>
<comment type="pathway">
    <text evidence="1 6">Pyrimidine metabolism; UMP biosynthesis via de novo pathway; UMP from orotate: step 1/2.</text>
</comment>
<keyword evidence="3 6" id="KW-0328">Glycosyltransferase</keyword>
<dbReference type="PANTHER" id="PTHR19278">
    <property type="entry name" value="OROTATE PHOSPHORIBOSYLTRANSFERASE"/>
    <property type="match status" value="1"/>
</dbReference>
<accession>A0A246JM34</accession>
<comment type="function">
    <text evidence="6">Catalyzes the transfer of a ribosyl phosphate group from 5-phosphoribose 1-diphosphate to orotate, leading to the formation of orotidine monophosphate (OMP).</text>
</comment>
<dbReference type="OrthoDB" id="9803963at2"/>
<comment type="caution">
    <text evidence="7">The sequence shown here is derived from an EMBL/GenBank/DDBJ whole genome shotgun (WGS) entry which is preliminary data.</text>
</comment>
<dbReference type="Gene3D" id="3.40.50.2020">
    <property type="match status" value="1"/>
</dbReference>
<dbReference type="PANTHER" id="PTHR19278:SF9">
    <property type="entry name" value="URIDINE 5'-MONOPHOSPHATE SYNTHASE"/>
    <property type="match status" value="1"/>
</dbReference>
<evidence type="ECO:0000313" key="8">
    <source>
        <dbReference type="Proteomes" id="UP000197468"/>
    </source>
</evidence>
<dbReference type="InterPro" id="IPR029057">
    <property type="entry name" value="PRTase-like"/>
</dbReference>
<keyword evidence="5 6" id="KW-0665">Pyrimidine biosynthesis</keyword>
<evidence type="ECO:0000256" key="6">
    <source>
        <dbReference type="HAMAP-Rule" id="MF_01208"/>
    </source>
</evidence>
<comment type="similarity">
    <text evidence="6">Belongs to the purine/pyrimidine phosphoribosyltransferase family. PyrE subfamily.</text>
</comment>
<name>A0A246JM34_9BURK</name>
<keyword evidence="4 6" id="KW-0808">Transferase</keyword>
<evidence type="ECO:0000256" key="2">
    <source>
        <dbReference type="ARBA" id="ARBA00011971"/>
    </source>
</evidence>
<dbReference type="EMBL" id="NIOF01000001">
    <property type="protein sequence ID" value="OWQ93708.1"/>
    <property type="molecule type" value="Genomic_DNA"/>
</dbReference>
<feature type="binding site" description="in other chain" evidence="6">
    <location>
        <begin position="128"/>
        <end position="136"/>
    </location>
    <ligand>
        <name>5-phospho-alpha-D-ribose 1-diphosphate</name>
        <dbReference type="ChEBI" id="CHEBI:58017"/>
        <note>ligand shared between dimeric partners</note>
    </ligand>
</feature>
<dbReference type="GO" id="GO:0019856">
    <property type="term" value="P:pyrimidine nucleobase biosynthetic process"/>
    <property type="evidence" value="ECO:0007669"/>
    <property type="project" value="TreeGrafter"/>
</dbReference>
<proteinExistence type="inferred from homology"/>
<feature type="binding site" evidence="6">
    <location>
        <position position="102"/>
    </location>
    <ligand>
        <name>5-phospho-alpha-D-ribose 1-diphosphate</name>
        <dbReference type="ChEBI" id="CHEBI:58017"/>
        <note>ligand shared between dimeric partners</note>
    </ligand>
</feature>
<evidence type="ECO:0000256" key="3">
    <source>
        <dbReference type="ARBA" id="ARBA00022676"/>
    </source>
</evidence>
<dbReference type="Proteomes" id="UP000197468">
    <property type="component" value="Unassembled WGS sequence"/>
</dbReference>
<comment type="catalytic activity">
    <reaction evidence="6">
        <text>orotidine 5'-phosphate + diphosphate = orotate + 5-phospho-alpha-D-ribose 1-diphosphate</text>
        <dbReference type="Rhea" id="RHEA:10380"/>
        <dbReference type="ChEBI" id="CHEBI:30839"/>
        <dbReference type="ChEBI" id="CHEBI:33019"/>
        <dbReference type="ChEBI" id="CHEBI:57538"/>
        <dbReference type="ChEBI" id="CHEBI:58017"/>
        <dbReference type="EC" id="2.4.2.10"/>
    </reaction>
</comment>
<dbReference type="CDD" id="cd06223">
    <property type="entry name" value="PRTases_typeI"/>
    <property type="match status" value="1"/>
</dbReference>
<evidence type="ECO:0000256" key="4">
    <source>
        <dbReference type="ARBA" id="ARBA00022679"/>
    </source>
</evidence>
<evidence type="ECO:0000313" key="7">
    <source>
        <dbReference type="EMBL" id="OWQ93708.1"/>
    </source>
</evidence>
<dbReference type="InterPro" id="IPR023031">
    <property type="entry name" value="OPRT"/>
</dbReference>
<dbReference type="HAMAP" id="MF_01208">
    <property type="entry name" value="PyrE"/>
    <property type="match status" value="1"/>
</dbReference>
<dbReference type="UniPathway" id="UPA00070">
    <property type="reaction ID" value="UER00119"/>
</dbReference>
<dbReference type="GO" id="GO:0004588">
    <property type="term" value="F:orotate phosphoribosyltransferase activity"/>
    <property type="evidence" value="ECO:0007669"/>
    <property type="project" value="UniProtKB-UniRule"/>
</dbReference>
<dbReference type="SUPFAM" id="SSF53271">
    <property type="entry name" value="PRTase-like"/>
    <property type="match status" value="1"/>
</dbReference>
<comment type="subunit">
    <text evidence="6">Homodimer.</text>
</comment>
<evidence type="ECO:0000256" key="1">
    <source>
        <dbReference type="ARBA" id="ARBA00004889"/>
    </source>
</evidence>
<reference evidence="7 8" key="1">
    <citation type="journal article" date="2008" name="Int. J. Syst. Evol. Microbiol.">
        <title>Description of Roseateles aquatilis sp. nov. and Roseateles terrae sp. nov., in the class Betaproteobacteria, and emended description of the genus Roseateles.</title>
        <authorList>
            <person name="Gomila M."/>
            <person name="Bowien B."/>
            <person name="Falsen E."/>
            <person name="Moore E.R."/>
            <person name="Lalucat J."/>
        </authorList>
    </citation>
    <scope>NUCLEOTIDE SEQUENCE [LARGE SCALE GENOMIC DNA]</scope>
    <source>
        <strain evidence="7 8">CCUG 48205</strain>
    </source>
</reference>
<dbReference type="InterPro" id="IPR000836">
    <property type="entry name" value="PRTase_dom"/>
</dbReference>
<dbReference type="AlphaFoldDB" id="A0A246JM34"/>
<protein>
    <recommendedName>
        <fullName evidence="2 6">Orotate phosphoribosyltransferase</fullName>
        <shortName evidence="6">OPRT</shortName>
        <shortName evidence="6">OPRTase</shortName>
        <ecNumber evidence="2 6">2.4.2.10</ecNumber>
    </recommendedName>
</protein>
<dbReference type="GO" id="GO:0000287">
    <property type="term" value="F:magnesium ion binding"/>
    <property type="evidence" value="ECO:0007669"/>
    <property type="project" value="UniProtKB-UniRule"/>
</dbReference>
<keyword evidence="6" id="KW-0460">Magnesium</keyword>
<sequence length="223" mass="23369">MLLSPSGAPHIAQALVAADAVRLAGDTPFFYTSGWASPVYVDVHALLGDAKERTALMDGMAEAVAPLIGRRGIGAVVGTESSGIAIAAWLADRLRLPMLTLRKRPIGWGVQAQLQGRLPQGCKVLLVDDVNTDGRSKHAAAAALRQVGAAVEDALVLLDYAIYPKVAPVQPPLCLLALVGWEHLHVALQNSGKLTDAQCRTLKDFSESPTSWSVAHGGTGALA</sequence>